<dbReference type="Proteomes" id="UP000267900">
    <property type="component" value="Chromosome"/>
</dbReference>
<dbReference type="AlphaFoldDB" id="A0A3Q9FT28"/>
<protein>
    <submittedName>
        <fullName evidence="1">Uncharacterized protein</fullName>
    </submittedName>
</protein>
<dbReference type="OrthoDB" id="5523129at2"/>
<accession>A0A3Q9FT28</accession>
<organism evidence="1 2">
    <name type="scientific">Streptomyces luteoverticillatus</name>
    <name type="common">Streptoverticillium luteoverticillatus</name>
    <dbReference type="NCBI Taxonomy" id="66425"/>
    <lineage>
        <taxon>Bacteria</taxon>
        <taxon>Bacillati</taxon>
        <taxon>Actinomycetota</taxon>
        <taxon>Actinomycetes</taxon>
        <taxon>Kitasatosporales</taxon>
        <taxon>Streptomycetaceae</taxon>
        <taxon>Streptomyces</taxon>
    </lineage>
</organism>
<reference evidence="1 2" key="1">
    <citation type="submission" date="2018-12" db="EMBL/GenBank/DDBJ databases">
        <title>The whole draft genome of Streptomyce luteoverticillatus CGMCC 15060.</title>
        <authorList>
            <person name="Feng Z."/>
            <person name="Chen G."/>
            <person name="Zhang J."/>
            <person name="Zhu H."/>
            <person name="Yu X."/>
            <person name="Zhang W."/>
            <person name="Zhang X."/>
        </authorList>
    </citation>
    <scope>NUCLEOTIDE SEQUENCE [LARGE SCALE GENOMIC DNA]</scope>
    <source>
        <strain evidence="1 2">CGMCC 15060</strain>
    </source>
</reference>
<evidence type="ECO:0000313" key="1">
    <source>
        <dbReference type="EMBL" id="AZQ70492.1"/>
    </source>
</evidence>
<sequence length="133" mass="14586">MHASLTEHARCLYGDEYQDAPGCGGDHHEQYFVEELTFADADSIVAMLRALSPRVVEGRLPVWVRNLAYRLAILQRPNDPVLMREAADSLYLHGPVWDDVAADLRRRADALDPAGAVVGASRGPAPGPVADRR</sequence>
<evidence type="ECO:0000313" key="2">
    <source>
        <dbReference type="Proteomes" id="UP000267900"/>
    </source>
</evidence>
<gene>
    <name evidence="1" type="ORF">EKH77_04035</name>
</gene>
<keyword evidence="2" id="KW-1185">Reference proteome</keyword>
<name>A0A3Q9FT28_STRLT</name>
<dbReference type="RefSeq" id="WP_126913057.1">
    <property type="nucleotide sequence ID" value="NZ_CP034587.1"/>
</dbReference>
<proteinExistence type="predicted"/>
<dbReference type="EMBL" id="CP034587">
    <property type="protein sequence ID" value="AZQ70492.1"/>
    <property type="molecule type" value="Genomic_DNA"/>
</dbReference>